<dbReference type="SUPFAM" id="SSF52172">
    <property type="entry name" value="CheY-like"/>
    <property type="match status" value="1"/>
</dbReference>
<dbReference type="PROSITE" id="PS50110">
    <property type="entry name" value="RESPONSE_REGULATORY"/>
    <property type="match status" value="1"/>
</dbReference>
<proteinExistence type="predicted"/>
<accession>A0ABS1DRC0</accession>
<evidence type="ECO:0000313" key="5">
    <source>
        <dbReference type="EMBL" id="MBK1711347.1"/>
    </source>
</evidence>
<evidence type="ECO:0000256" key="1">
    <source>
        <dbReference type="ARBA" id="ARBA00022553"/>
    </source>
</evidence>
<dbReference type="Pfam" id="PF00072">
    <property type="entry name" value="Response_reg"/>
    <property type="match status" value="1"/>
</dbReference>
<dbReference type="EMBL" id="NRRU01000002">
    <property type="protein sequence ID" value="MBK1711347.1"/>
    <property type="molecule type" value="Genomic_DNA"/>
</dbReference>
<dbReference type="Gene3D" id="3.40.50.2300">
    <property type="match status" value="1"/>
</dbReference>
<comment type="caution">
    <text evidence="5">The sequence shown here is derived from an EMBL/GenBank/DDBJ whole genome shotgun (WGS) entry which is preliminary data.</text>
</comment>
<evidence type="ECO:0000256" key="2">
    <source>
        <dbReference type="PROSITE-ProRule" id="PRU00169"/>
    </source>
</evidence>
<keyword evidence="6" id="KW-1185">Reference proteome</keyword>
<dbReference type="SMART" id="SM00448">
    <property type="entry name" value="REC"/>
    <property type="match status" value="1"/>
</dbReference>
<keyword evidence="1 2" id="KW-0597">Phosphoprotein</keyword>
<dbReference type="InterPro" id="IPR011006">
    <property type="entry name" value="CheY-like_superfamily"/>
</dbReference>
<feature type="modified residue" description="4-aspartylphosphate" evidence="2">
    <location>
        <position position="109"/>
    </location>
</feature>
<dbReference type="PANTHER" id="PTHR44591">
    <property type="entry name" value="STRESS RESPONSE REGULATOR PROTEIN 1"/>
    <property type="match status" value="1"/>
</dbReference>
<dbReference type="InterPro" id="IPR050595">
    <property type="entry name" value="Bact_response_regulator"/>
</dbReference>
<dbReference type="InterPro" id="IPR001789">
    <property type="entry name" value="Sig_transdc_resp-reg_receiver"/>
</dbReference>
<evidence type="ECO:0000256" key="3">
    <source>
        <dbReference type="SAM" id="MobiDB-lite"/>
    </source>
</evidence>
<name>A0ABS1DRC0_RUBGE</name>
<reference evidence="5" key="1">
    <citation type="submission" date="2017-08" db="EMBL/GenBank/DDBJ databases">
        <authorList>
            <person name="Imhoff J.F."/>
            <person name="Rahn T."/>
            <person name="Kuenzel S."/>
            <person name="Neulinger S.C."/>
        </authorList>
    </citation>
    <scope>NUCLEOTIDE SEQUENCE</scope>
    <source>
        <strain evidence="5">IM 151</strain>
    </source>
</reference>
<reference evidence="5" key="2">
    <citation type="journal article" date="2020" name="Microorganisms">
        <title>Osmotic Adaptation and Compatible Solute Biosynthesis of Phototrophic Bacteria as Revealed from Genome Analyses.</title>
        <authorList>
            <person name="Imhoff J.F."/>
            <person name="Rahn T."/>
            <person name="Kunzel S."/>
            <person name="Keller A."/>
            <person name="Neulinger S.C."/>
        </authorList>
    </citation>
    <scope>NUCLEOTIDE SEQUENCE</scope>
    <source>
        <strain evidence="5">IM 151</strain>
    </source>
</reference>
<evidence type="ECO:0000259" key="4">
    <source>
        <dbReference type="PROSITE" id="PS50110"/>
    </source>
</evidence>
<dbReference type="PANTHER" id="PTHR44591:SF23">
    <property type="entry name" value="CHEY SUBFAMILY"/>
    <property type="match status" value="1"/>
</dbReference>
<sequence>MSAKEVPDELLQTCAAAKLAEALSGNPGRRQMSAPESLETRSSSAAAAAGTVPGRARPQVLYIEDEPLNAELMRALFDRRPHLELIVAADGATAAAIAPTISPQLLLVDLRLPDCLGSELLPLLRLRFGWREVRAVAVTAEHGFGVGSSSFAEVWHKPMDLVHVLRRLDEWLPPDTSD</sequence>
<organism evidence="5 6">
    <name type="scientific">Rubrivivax gelatinosus</name>
    <name type="common">Rhodocyclus gelatinosus</name>
    <name type="synonym">Rhodopseudomonas gelatinosa</name>
    <dbReference type="NCBI Taxonomy" id="28068"/>
    <lineage>
        <taxon>Bacteria</taxon>
        <taxon>Pseudomonadati</taxon>
        <taxon>Pseudomonadota</taxon>
        <taxon>Betaproteobacteria</taxon>
        <taxon>Burkholderiales</taxon>
        <taxon>Sphaerotilaceae</taxon>
        <taxon>Rubrivivax</taxon>
    </lineage>
</organism>
<evidence type="ECO:0000313" key="6">
    <source>
        <dbReference type="Proteomes" id="UP001041814"/>
    </source>
</evidence>
<feature type="domain" description="Response regulatory" evidence="4">
    <location>
        <begin position="59"/>
        <end position="172"/>
    </location>
</feature>
<dbReference type="Proteomes" id="UP001041814">
    <property type="component" value="Unassembled WGS sequence"/>
</dbReference>
<protein>
    <recommendedName>
        <fullName evidence="4">Response regulatory domain-containing protein</fullName>
    </recommendedName>
</protein>
<feature type="region of interest" description="Disordered" evidence="3">
    <location>
        <begin position="25"/>
        <end position="51"/>
    </location>
</feature>
<gene>
    <name evidence="5" type="ORF">CKO43_00965</name>
</gene>